<comment type="caution">
    <text evidence="3">The sequence shown here is derived from an EMBL/GenBank/DDBJ whole genome shotgun (WGS) entry which is preliminary data.</text>
</comment>
<accession>A0A4R6QF26</accession>
<gene>
    <name evidence="3" type="ORF">BC748_0744</name>
</gene>
<dbReference type="SUPFAM" id="SSF55874">
    <property type="entry name" value="ATPase domain of HSP90 chaperone/DNA topoisomerase II/histidine kinase"/>
    <property type="match status" value="1"/>
</dbReference>
<dbReference type="Pfam" id="PF06580">
    <property type="entry name" value="His_kinase"/>
    <property type="match status" value="1"/>
</dbReference>
<sequence length="374" mass="43773">MLYKINLANKNYEKALQFYEFDKKINDSTRIETSKREMTEQQLKYEFEKKELQQKIIQQKKLAAVTLEQQKRVAAVKLEAQKKTALETSKNKLARQQLLYDFEKKELNQKILQSKKVTALKLEAEKKTAAKNNWLIGLSSLLLLLLLGSYFYYRNNRQKQAITVLEKNQIKQKLLITQMNPHFIFNSVQNIRSLINNKQNDEAVDYLGKFSKLTRQILENSNENYISLEEEVEMIENYLSIQQLLYENKFTFTIDVEDAIETESIFLPPMLAQPFIENAIKHGLSNTLENGKIAVHFYLKDEKLFFEVTDNGKGFDTDKKVSNHKSLAMTITKERLVTYTKNKDFIVQTDNLFNPEGKVEGAKVVFEIPYIYEN</sequence>
<feature type="transmembrane region" description="Helical" evidence="1">
    <location>
        <begin position="134"/>
        <end position="153"/>
    </location>
</feature>
<dbReference type="AlphaFoldDB" id="A0A4R6QF26"/>
<dbReference type="InterPro" id="IPR010559">
    <property type="entry name" value="Sig_transdc_His_kin_internal"/>
</dbReference>
<protein>
    <submittedName>
        <fullName evidence="3">Histidine kinase</fullName>
    </submittedName>
</protein>
<dbReference type="GO" id="GO:0016020">
    <property type="term" value="C:membrane"/>
    <property type="evidence" value="ECO:0007669"/>
    <property type="project" value="InterPro"/>
</dbReference>
<keyword evidence="3" id="KW-0418">Kinase</keyword>
<feature type="domain" description="Signal transduction histidine kinase internal region" evidence="2">
    <location>
        <begin position="172"/>
        <end position="250"/>
    </location>
</feature>
<dbReference type="OrthoDB" id="6190788at2"/>
<dbReference type="GO" id="GO:0000155">
    <property type="term" value="F:phosphorelay sensor kinase activity"/>
    <property type="evidence" value="ECO:0007669"/>
    <property type="project" value="InterPro"/>
</dbReference>
<dbReference type="EMBL" id="SNXR01000011">
    <property type="protein sequence ID" value="TDP61131.1"/>
    <property type="molecule type" value="Genomic_DNA"/>
</dbReference>
<organism evidence="3 4">
    <name type="scientific">Flavobacterium dankookense</name>
    <dbReference type="NCBI Taxonomy" id="706186"/>
    <lineage>
        <taxon>Bacteria</taxon>
        <taxon>Pseudomonadati</taxon>
        <taxon>Bacteroidota</taxon>
        <taxon>Flavobacteriia</taxon>
        <taxon>Flavobacteriales</taxon>
        <taxon>Flavobacteriaceae</taxon>
        <taxon>Flavobacterium</taxon>
    </lineage>
</organism>
<proteinExistence type="predicted"/>
<keyword evidence="4" id="KW-1185">Reference proteome</keyword>
<dbReference type="Proteomes" id="UP000295260">
    <property type="component" value="Unassembled WGS sequence"/>
</dbReference>
<dbReference type="InterPro" id="IPR036890">
    <property type="entry name" value="HATPase_C_sf"/>
</dbReference>
<evidence type="ECO:0000313" key="3">
    <source>
        <dbReference type="EMBL" id="TDP61131.1"/>
    </source>
</evidence>
<evidence type="ECO:0000259" key="2">
    <source>
        <dbReference type="Pfam" id="PF06580"/>
    </source>
</evidence>
<name>A0A4R6QF26_9FLAO</name>
<reference evidence="3 4" key="1">
    <citation type="submission" date="2019-03" db="EMBL/GenBank/DDBJ databases">
        <title>Genomic Encyclopedia of Archaeal and Bacterial Type Strains, Phase II (KMG-II): from individual species to whole genera.</title>
        <authorList>
            <person name="Goeker M."/>
        </authorList>
    </citation>
    <scope>NUCLEOTIDE SEQUENCE [LARGE SCALE GENOMIC DNA]</scope>
    <source>
        <strain evidence="3 4">DSM 25687</strain>
    </source>
</reference>
<dbReference type="InterPro" id="IPR050640">
    <property type="entry name" value="Bact_2-comp_sensor_kinase"/>
</dbReference>
<keyword evidence="1" id="KW-1133">Transmembrane helix</keyword>
<keyword evidence="3" id="KW-0808">Transferase</keyword>
<evidence type="ECO:0000256" key="1">
    <source>
        <dbReference type="SAM" id="Phobius"/>
    </source>
</evidence>
<keyword evidence="1" id="KW-0812">Transmembrane</keyword>
<evidence type="ECO:0000313" key="4">
    <source>
        <dbReference type="Proteomes" id="UP000295260"/>
    </source>
</evidence>
<dbReference type="PANTHER" id="PTHR34220">
    <property type="entry name" value="SENSOR HISTIDINE KINASE YPDA"/>
    <property type="match status" value="1"/>
</dbReference>
<dbReference type="RefSeq" id="WP_133532076.1">
    <property type="nucleotide sequence ID" value="NZ_SNXR01000011.1"/>
</dbReference>
<keyword evidence="1" id="KW-0472">Membrane</keyword>
<dbReference type="Gene3D" id="3.30.565.10">
    <property type="entry name" value="Histidine kinase-like ATPase, C-terminal domain"/>
    <property type="match status" value="1"/>
</dbReference>
<dbReference type="PANTHER" id="PTHR34220:SF7">
    <property type="entry name" value="SENSOR HISTIDINE KINASE YPDA"/>
    <property type="match status" value="1"/>
</dbReference>